<reference evidence="2" key="1">
    <citation type="journal article" date="2019" name="Int. J. Syst. Evol. Microbiol.">
        <title>The Global Catalogue of Microorganisms (GCM) 10K type strain sequencing project: providing services to taxonomists for standard genome sequencing and annotation.</title>
        <authorList>
            <consortium name="The Broad Institute Genomics Platform"/>
            <consortium name="The Broad Institute Genome Sequencing Center for Infectious Disease"/>
            <person name="Wu L."/>
            <person name="Ma J."/>
        </authorList>
    </citation>
    <scope>NUCLEOTIDE SEQUENCE [LARGE SCALE GENOMIC DNA]</scope>
    <source>
        <strain evidence="2">CCTCC AB 2017081</strain>
    </source>
</reference>
<dbReference type="EMBL" id="JBHRZG010000005">
    <property type="protein sequence ID" value="MFC3832182.1"/>
    <property type="molecule type" value="Genomic_DNA"/>
</dbReference>
<sequence length="125" mass="13846">MTLIDPPGFESRSLLFEQTVDFPQVLALPHRQSLPEGDVLTFRFSNGYGAVVTRAAGQSLETAFEFGVLDCTGPQPQLTVLTPVCATVLQGVSYEQVAQLLPRTERLPSHPEWQRSLVSLQNEEF</sequence>
<accession>A0ABV7Z400</accession>
<evidence type="ECO:0000313" key="1">
    <source>
        <dbReference type="EMBL" id="MFC3832182.1"/>
    </source>
</evidence>
<name>A0ABV7Z400_9DEIO</name>
<gene>
    <name evidence="1" type="ORF">ACFOSB_04875</name>
</gene>
<dbReference type="RefSeq" id="WP_295820111.1">
    <property type="nucleotide sequence ID" value="NZ_JBHRZG010000005.1"/>
</dbReference>
<evidence type="ECO:0000313" key="2">
    <source>
        <dbReference type="Proteomes" id="UP001595803"/>
    </source>
</evidence>
<protein>
    <submittedName>
        <fullName evidence="1">Uncharacterized protein</fullName>
    </submittedName>
</protein>
<proteinExistence type="predicted"/>
<keyword evidence="2" id="KW-1185">Reference proteome</keyword>
<organism evidence="1 2">
    <name type="scientific">Deinococcus rufus</name>
    <dbReference type="NCBI Taxonomy" id="2136097"/>
    <lineage>
        <taxon>Bacteria</taxon>
        <taxon>Thermotogati</taxon>
        <taxon>Deinococcota</taxon>
        <taxon>Deinococci</taxon>
        <taxon>Deinococcales</taxon>
        <taxon>Deinococcaceae</taxon>
        <taxon>Deinococcus</taxon>
    </lineage>
</organism>
<comment type="caution">
    <text evidence="1">The sequence shown here is derived from an EMBL/GenBank/DDBJ whole genome shotgun (WGS) entry which is preliminary data.</text>
</comment>
<dbReference type="Proteomes" id="UP001595803">
    <property type="component" value="Unassembled WGS sequence"/>
</dbReference>